<dbReference type="GO" id="GO:0050992">
    <property type="term" value="P:dimethylallyl diphosphate biosynthetic process"/>
    <property type="evidence" value="ECO:0007669"/>
    <property type="project" value="InterPro"/>
</dbReference>
<dbReference type="InterPro" id="IPR003451">
    <property type="entry name" value="LytB/IspH"/>
</dbReference>
<evidence type="ECO:0000256" key="5">
    <source>
        <dbReference type="ARBA" id="ARBA00023004"/>
    </source>
</evidence>
<comment type="similarity">
    <text evidence="9">Belongs to the IspH family.</text>
</comment>
<reference evidence="11" key="1">
    <citation type="submission" date="2018-08" db="EMBL/GenBank/DDBJ databases">
        <title>Transcriptome analysis and identification of genes related to terpenoid biosynthesis in Ulva prolifera.</title>
        <authorList>
            <person name="He Y."/>
            <person name="Ma Y."/>
            <person name="Du Y."/>
            <person name="Ao Y."/>
            <person name="Yuan A."/>
            <person name="Yin Y."/>
            <person name="Yu C."/>
            <person name="Shen S."/>
        </authorList>
    </citation>
    <scope>NUCLEOTIDE SEQUENCE</scope>
</reference>
<dbReference type="PANTHER" id="PTHR31619">
    <property type="entry name" value="4-HYDROXY-3-METHYLBUT-2-ENYL DIPHOSPHATE REDUCTASE, CHLOROPLASTIC"/>
    <property type="match status" value="1"/>
</dbReference>
<evidence type="ECO:0000256" key="7">
    <source>
        <dbReference type="ARBA" id="ARBA00046313"/>
    </source>
</evidence>
<evidence type="ECO:0000256" key="3">
    <source>
        <dbReference type="ARBA" id="ARBA00022723"/>
    </source>
</evidence>
<evidence type="ECO:0000256" key="8">
    <source>
        <dbReference type="ARBA" id="ARBA00046314"/>
    </source>
</evidence>
<dbReference type="EC" id="1.17.7.4" evidence="10"/>
<comment type="cofactor">
    <cofactor evidence="1">
        <name>[4Fe-4S] cluster</name>
        <dbReference type="ChEBI" id="CHEBI:49883"/>
    </cofactor>
</comment>
<keyword evidence="6" id="KW-0411">Iron-sulfur</keyword>
<evidence type="ECO:0000256" key="10">
    <source>
        <dbReference type="ARBA" id="ARBA00047177"/>
    </source>
</evidence>
<comment type="pathway">
    <text evidence="8">Isoprenoid biosynthesis; dimethylallyl diphosphate biosynthesis; dimethylallyl diphosphate from (2E)-4-hydroxy-3-methylbutenyl diphosphate: step 1/1.</text>
</comment>
<accession>A0A482JNI7</accession>
<dbReference type="HAMAP" id="MF_00191">
    <property type="entry name" value="IspH"/>
    <property type="match status" value="1"/>
</dbReference>
<dbReference type="Gene3D" id="3.40.50.11270">
    <property type="match status" value="1"/>
</dbReference>
<keyword evidence="3" id="KW-0479">Metal-binding</keyword>
<evidence type="ECO:0000256" key="4">
    <source>
        <dbReference type="ARBA" id="ARBA00023002"/>
    </source>
</evidence>
<dbReference type="EMBL" id="MH716006">
    <property type="protein sequence ID" value="QBP34358.1"/>
    <property type="molecule type" value="mRNA"/>
</dbReference>
<protein>
    <recommendedName>
        <fullName evidence="10">4-hydroxy-3-methylbut-2-enyl diphosphate reductase</fullName>
        <ecNumber evidence="10">1.17.7.4</ecNumber>
    </recommendedName>
</protein>
<keyword evidence="4" id="KW-0560">Oxidoreductase</keyword>
<dbReference type="CDD" id="cd13944">
    <property type="entry name" value="lytB_ispH"/>
    <property type="match status" value="1"/>
</dbReference>
<dbReference type="GO" id="GO:0019288">
    <property type="term" value="P:isopentenyl diphosphate biosynthetic process, methylerythritol 4-phosphate pathway"/>
    <property type="evidence" value="ECO:0007669"/>
    <property type="project" value="InterPro"/>
</dbReference>
<dbReference type="Pfam" id="PF02401">
    <property type="entry name" value="LYTB"/>
    <property type="match status" value="1"/>
</dbReference>
<name>A0A482JNI7_ULVPR</name>
<dbReference type="PANTHER" id="PTHR31619:SF5">
    <property type="entry name" value="4-HYDROXY-3-METHYLBUT-2-ENYL DIPHOSPHATE REDUCTASE, CHLOROPLASTIC"/>
    <property type="match status" value="1"/>
</dbReference>
<proteinExistence type="evidence at transcript level"/>
<dbReference type="GO" id="GO:0051745">
    <property type="term" value="F:4-hydroxy-3-methylbut-2-enyl diphosphate reductase activity"/>
    <property type="evidence" value="ECO:0007669"/>
    <property type="project" value="UniProtKB-EC"/>
</dbReference>
<keyword evidence="2" id="KW-0004">4Fe-4S</keyword>
<sequence length="472" mass="52194">MLTLTVPSARRPARRVCGTKGRCAAQAPSAEEVREALNAASGSNREAARDARQFRRSLNKTGRYTRRVVDDAESLEKMESDGVGYSRKGLVAQMRQNGNKFTYGDVTVSLAQAYGFCWGVERAVQMAYEARARFPESQLHITNEIIHNPGVNQRMHDMNVKFIEAKDDTKDFSGVENGDVVILPAFGASVEEMRLLNDRGVQIIDTTCPWVSKVWTAVDRQADKAHTSIIHGKYSHEETVATASFAGDYLIIKDLEEAKYVADFILNGGDKEEFMSKFTNAMSEGFDVDTMLERVGIANQTTMLKGETEAIGKLFEKTMMQKYGPEALKEHFMVMDTICDATQERQDAMYELTGGEDAVDVMLVVGGFNSSNTSHLQEIAEHKGIPSFWVCAADCIDVAANKIQHKTSWGELKETEGWLTPGQPLRVGVTSGASTPDSDVETVLDRVFAIMHPDYEGIKPLDKPVDVVAPTH</sequence>
<dbReference type="AlphaFoldDB" id="A0A482JNI7"/>
<evidence type="ECO:0000256" key="6">
    <source>
        <dbReference type="ARBA" id="ARBA00023014"/>
    </source>
</evidence>
<dbReference type="NCBIfam" id="TIGR00216">
    <property type="entry name" value="ispH_lytB"/>
    <property type="match status" value="1"/>
</dbReference>
<dbReference type="GO" id="GO:0046872">
    <property type="term" value="F:metal ion binding"/>
    <property type="evidence" value="ECO:0007669"/>
    <property type="project" value="UniProtKB-KW"/>
</dbReference>
<evidence type="ECO:0000256" key="1">
    <source>
        <dbReference type="ARBA" id="ARBA00001966"/>
    </source>
</evidence>
<evidence type="ECO:0000256" key="9">
    <source>
        <dbReference type="ARBA" id="ARBA00046335"/>
    </source>
</evidence>
<evidence type="ECO:0000256" key="2">
    <source>
        <dbReference type="ARBA" id="ARBA00022485"/>
    </source>
</evidence>
<organism evidence="11">
    <name type="scientific">Ulva prolifera</name>
    <name type="common">Green seaweed</name>
    <name type="synonym">Enteromorpha prolifera</name>
    <dbReference type="NCBI Taxonomy" id="3117"/>
    <lineage>
        <taxon>Eukaryota</taxon>
        <taxon>Viridiplantae</taxon>
        <taxon>Chlorophyta</taxon>
        <taxon>core chlorophytes</taxon>
        <taxon>Ulvophyceae</taxon>
        <taxon>OUU clade</taxon>
        <taxon>Ulvales</taxon>
        <taxon>Ulvaceae</taxon>
        <taxon>Ulva</taxon>
    </lineage>
</organism>
<dbReference type="NCBIfam" id="NF009911">
    <property type="entry name" value="PRK13371.1"/>
    <property type="match status" value="1"/>
</dbReference>
<comment type="pathway">
    <text evidence="7">Isoprenoid biosynthesis; isopentenyl diphosphate biosynthesis via DXP pathway; isopentenyl diphosphate from 1-deoxy-D-xylulose 5-phosphate: step 6/6.</text>
</comment>
<keyword evidence="5" id="KW-0408">Iron</keyword>
<dbReference type="GO" id="GO:0051539">
    <property type="term" value="F:4 iron, 4 sulfur cluster binding"/>
    <property type="evidence" value="ECO:0007669"/>
    <property type="project" value="UniProtKB-KW"/>
</dbReference>
<dbReference type="Gene3D" id="3.40.1010.20">
    <property type="entry name" value="4-hydroxy-3-methylbut-2-enyl diphosphate reductase, catalytic domain"/>
    <property type="match status" value="2"/>
</dbReference>
<evidence type="ECO:0000313" key="11">
    <source>
        <dbReference type="EMBL" id="QBP34358.1"/>
    </source>
</evidence>